<keyword evidence="6 7" id="KW-0472">Membrane</keyword>
<dbReference type="Proteomes" id="UP000295416">
    <property type="component" value="Unassembled WGS sequence"/>
</dbReference>
<protein>
    <submittedName>
        <fullName evidence="9">Competence-related pilin export protein ComGB</fullName>
    </submittedName>
</protein>
<evidence type="ECO:0000256" key="2">
    <source>
        <dbReference type="ARBA" id="ARBA00005745"/>
    </source>
</evidence>
<feature type="domain" description="Type II secretion system protein GspF" evidence="8">
    <location>
        <begin position="5"/>
        <end position="120"/>
    </location>
</feature>
<dbReference type="InterPro" id="IPR018076">
    <property type="entry name" value="T2SS_GspF_dom"/>
</dbReference>
<dbReference type="EMBL" id="SLXK01000003">
    <property type="protein sequence ID" value="TCP31151.1"/>
    <property type="molecule type" value="Genomic_DNA"/>
</dbReference>
<evidence type="ECO:0000256" key="6">
    <source>
        <dbReference type="ARBA" id="ARBA00023136"/>
    </source>
</evidence>
<organism evidence="9 10">
    <name type="scientific">Scopulibacillus darangshiensis</name>
    <dbReference type="NCBI Taxonomy" id="442528"/>
    <lineage>
        <taxon>Bacteria</taxon>
        <taxon>Bacillati</taxon>
        <taxon>Bacillota</taxon>
        <taxon>Bacilli</taxon>
        <taxon>Bacillales</taxon>
        <taxon>Sporolactobacillaceae</taxon>
        <taxon>Scopulibacillus</taxon>
    </lineage>
</organism>
<dbReference type="Pfam" id="PF00482">
    <property type="entry name" value="T2SSF"/>
    <property type="match status" value="2"/>
</dbReference>
<evidence type="ECO:0000256" key="7">
    <source>
        <dbReference type="SAM" id="Phobius"/>
    </source>
</evidence>
<evidence type="ECO:0000256" key="3">
    <source>
        <dbReference type="ARBA" id="ARBA00022475"/>
    </source>
</evidence>
<evidence type="ECO:0000313" key="9">
    <source>
        <dbReference type="EMBL" id="TCP31151.1"/>
    </source>
</evidence>
<keyword evidence="5 7" id="KW-1133">Transmembrane helix</keyword>
<dbReference type="PANTHER" id="PTHR30012:SF0">
    <property type="entry name" value="TYPE II SECRETION SYSTEM PROTEIN F-RELATED"/>
    <property type="match status" value="1"/>
</dbReference>
<dbReference type="Gene3D" id="1.20.81.30">
    <property type="entry name" value="Type II secretion system (T2SS), domain F"/>
    <property type="match status" value="2"/>
</dbReference>
<feature type="transmembrane region" description="Helical" evidence="7">
    <location>
        <begin position="96"/>
        <end position="119"/>
    </location>
</feature>
<evidence type="ECO:0000256" key="4">
    <source>
        <dbReference type="ARBA" id="ARBA00022692"/>
    </source>
</evidence>
<name>A0A4R2PAM8_9BACL</name>
<dbReference type="InterPro" id="IPR042094">
    <property type="entry name" value="T2SS_GspF_sf"/>
</dbReference>
<dbReference type="AlphaFoldDB" id="A0A4R2PAM8"/>
<evidence type="ECO:0000259" key="8">
    <source>
        <dbReference type="Pfam" id="PF00482"/>
    </source>
</evidence>
<gene>
    <name evidence="9" type="ORF">EV207_10332</name>
</gene>
<dbReference type="PANTHER" id="PTHR30012">
    <property type="entry name" value="GENERAL SECRETION PATHWAY PROTEIN"/>
    <property type="match status" value="1"/>
</dbReference>
<dbReference type="InterPro" id="IPR047692">
    <property type="entry name" value="T4P_ComGB"/>
</dbReference>
<dbReference type="NCBIfam" id="NF041012">
    <property type="entry name" value="T4P_ComGB"/>
    <property type="match status" value="1"/>
</dbReference>
<comment type="caution">
    <text evidence="9">The sequence shown here is derived from an EMBL/GenBank/DDBJ whole genome shotgun (WGS) entry which is preliminary data.</text>
</comment>
<sequence length="329" mass="37673">MISCGRCLAQGYPLHLAIELQTYQQKKHVRDAIQQFLALLKKGYSVHDVLKALDFPHDVCSLLYYAEQSGRLADGFCESGDMVLKREKHKEALQKLLRYPLFLIWMLFMMIYLVSSFLFPSFKALYESMTIDLPLITKVILAANDHIAVIGLSILCLVILLLLAVYLFHKLSSVEKKITLLLKIPFISSYIKLYFTHYFSFHFGSLLRSGMPVHDAIATLSKQEFTTFFQTEARRIGEQLKNGERFEEIIRRKPYYDKEFVHVIMNGQLNGMLGATLFTYSETVLAKMEEKTKVLLTVIQPATLVLIGGLVLTLFMSILLPVFHIMNGL</sequence>
<feature type="transmembrane region" description="Helical" evidence="7">
    <location>
        <begin position="147"/>
        <end position="168"/>
    </location>
</feature>
<evidence type="ECO:0000313" key="10">
    <source>
        <dbReference type="Proteomes" id="UP000295416"/>
    </source>
</evidence>
<dbReference type="PRINTS" id="PR00812">
    <property type="entry name" value="BCTERIALGSPF"/>
</dbReference>
<comment type="similarity">
    <text evidence="2">Belongs to the GSP F family.</text>
</comment>
<feature type="domain" description="Type II secretion system protein GspF" evidence="8">
    <location>
        <begin position="200"/>
        <end position="321"/>
    </location>
</feature>
<dbReference type="GO" id="GO:0005886">
    <property type="term" value="C:plasma membrane"/>
    <property type="evidence" value="ECO:0007669"/>
    <property type="project" value="UniProtKB-SubCell"/>
</dbReference>
<keyword evidence="4 7" id="KW-0812">Transmembrane</keyword>
<feature type="transmembrane region" description="Helical" evidence="7">
    <location>
        <begin position="302"/>
        <end position="326"/>
    </location>
</feature>
<keyword evidence="10" id="KW-1185">Reference proteome</keyword>
<dbReference type="InterPro" id="IPR003004">
    <property type="entry name" value="GspF/PilC"/>
</dbReference>
<accession>A0A4R2PAM8</accession>
<comment type="subcellular location">
    <subcellularLocation>
        <location evidence="1">Cell membrane</location>
        <topology evidence="1">Multi-pass membrane protein</topology>
    </subcellularLocation>
</comment>
<reference evidence="9 10" key="1">
    <citation type="submission" date="2019-03" db="EMBL/GenBank/DDBJ databases">
        <title>Genomic Encyclopedia of Type Strains, Phase IV (KMG-IV): sequencing the most valuable type-strain genomes for metagenomic binning, comparative biology and taxonomic classification.</title>
        <authorList>
            <person name="Goeker M."/>
        </authorList>
    </citation>
    <scope>NUCLEOTIDE SEQUENCE [LARGE SCALE GENOMIC DNA]</scope>
    <source>
        <strain evidence="9 10">DSM 19377</strain>
    </source>
</reference>
<evidence type="ECO:0000256" key="5">
    <source>
        <dbReference type="ARBA" id="ARBA00022989"/>
    </source>
</evidence>
<evidence type="ECO:0000256" key="1">
    <source>
        <dbReference type="ARBA" id="ARBA00004651"/>
    </source>
</evidence>
<keyword evidence="3" id="KW-1003">Cell membrane</keyword>
<proteinExistence type="inferred from homology"/>